<evidence type="ECO:0000313" key="1">
    <source>
        <dbReference type="EMBL" id="EFL95213.1"/>
    </source>
</evidence>
<keyword evidence="2" id="KW-1185">Reference proteome</keyword>
<name>E0NH67_PEDAC</name>
<reference evidence="1" key="1">
    <citation type="submission" date="2010-07" db="EMBL/GenBank/DDBJ databases">
        <authorList>
            <person name="Muzny D."/>
            <person name="Qin X."/>
            <person name="Deng J."/>
            <person name="Jiang H."/>
            <person name="Liu Y."/>
            <person name="Qu J."/>
            <person name="Song X.-Z."/>
            <person name="Zhang L."/>
            <person name="Thornton R."/>
            <person name="Coyle M."/>
            <person name="Francisco L."/>
            <person name="Jackson L."/>
            <person name="Javaid M."/>
            <person name="Korchina V."/>
            <person name="Kovar C."/>
            <person name="Mata R."/>
            <person name="Mathew T."/>
            <person name="Ngo R."/>
            <person name="Nguyen L."/>
            <person name="Nguyen N."/>
            <person name="Okwuonu G."/>
            <person name="Ongeri F."/>
            <person name="Pham C."/>
            <person name="Simmons D."/>
            <person name="Wilczek-Boney K."/>
            <person name="Hale W."/>
            <person name="Jakkamsetti A."/>
            <person name="Pham P."/>
            <person name="Ruth R."/>
            <person name="San Lucas F."/>
            <person name="Warren J."/>
            <person name="Zhang J."/>
            <person name="Zhao Z."/>
            <person name="Zhou C."/>
            <person name="Zhu D."/>
            <person name="Lee S."/>
            <person name="Bess C."/>
            <person name="Blankenburg K."/>
            <person name="Forbes L."/>
            <person name="Fu Q."/>
            <person name="Gubbala S."/>
            <person name="Hirani K."/>
            <person name="Jayaseelan J.C."/>
            <person name="Lara F."/>
            <person name="Munidasa M."/>
            <person name="Palculict T."/>
            <person name="Patil S."/>
            <person name="Pu L.-L."/>
            <person name="Saada N."/>
            <person name="Tang L."/>
            <person name="Weissenberger G."/>
            <person name="Zhu Y."/>
            <person name="Hemphill L."/>
            <person name="Shang Y."/>
            <person name="Youmans B."/>
            <person name="Ayvaz T."/>
            <person name="Ross M."/>
            <person name="Santibanez J."/>
            <person name="Aqrawi P."/>
            <person name="Gross S."/>
            <person name="Joshi V."/>
            <person name="Fowler G."/>
            <person name="Nazareth L."/>
            <person name="Reid J."/>
            <person name="Worley K."/>
            <person name="Petrosino J."/>
            <person name="Highlander S."/>
            <person name="Gibbs R."/>
        </authorList>
    </citation>
    <scope>NUCLEOTIDE SEQUENCE [LARGE SCALE GENOMIC DNA]</scope>
    <source>
        <strain evidence="1">DSM 20284</strain>
    </source>
</reference>
<dbReference type="HOGENOM" id="CLU_3138832_0_0_9"/>
<organism evidence="1 2">
    <name type="scientific">Pediococcus acidilactici DSM 20284</name>
    <dbReference type="NCBI Taxonomy" id="862514"/>
    <lineage>
        <taxon>Bacteria</taxon>
        <taxon>Bacillati</taxon>
        <taxon>Bacillota</taxon>
        <taxon>Bacilli</taxon>
        <taxon>Lactobacillales</taxon>
        <taxon>Lactobacillaceae</taxon>
        <taxon>Pediococcus</taxon>
        <taxon>Pediococcus acidilactici group</taxon>
    </lineage>
</organism>
<comment type="caution">
    <text evidence="1">The sequence shown here is derived from an EMBL/GenBank/DDBJ whole genome shotgun (WGS) entry which is preliminary data.</text>
</comment>
<protein>
    <submittedName>
        <fullName evidence="1">Uncharacterized protein</fullName>
    </submittedName>
</protein>
<dbReference type="EMBL" id="AEEG01000006">
    <property type="protein sequence ID" value="EFL95213.1"/>
    <property type="molecule type" value="Genomic_DNA"/>
</dbReference>
<gene>
    <name evidence="1" type="ORF">HMPREF0623_1390</name>
</gene>
<accession>E0NH67</accession>
<proteinExistence type="predicted"/>
<dbReference type="Proteomes" id="UP000004470">
    <property type="component" value="Unassembled WGS sequence"/>
</dbReference>
<dbReference type="AlphaFoldDB" id="E0NH67"/>
<evidence type="ECO:0000313" key="2">
    <source>
        <dbReference type="Proteomes" id="UP000004470"/>
    </source>
</evidence>
<sequence>MTTCTKFNGFEVNLKNENKRLEKTKEMLFKDEKTLKKLFWWFYFNRAKI</sequence>